<dbReference type="RefSeq" id="WP_025491300.1">
    <property type="nucleotide sequence ID" value="NZ_JBKVAZ010000012.1"/>
</dbReference>
<dbReference type="InterPro" id="IPR007110">
    <property type="entry name" value="Ig-like_dom"/>
</dbReference>
<gene>
    <name evidence="6" type="ORF">DWY69_07980</name>
</gene>
<accession>A0A3E3J0D6</accession>
<dbReference type="Gene3D" id="2.60.40.4270">
    <property type="entry name" value="Listeria-Bacteroides repeat domain"/>
    <property type="match status" value="5"/>
</dbReference>
<feature type="region of interest" description="Disordered" evidence="2">
    <location>
        <begin position="36"/>
        <end position="153"/>
    </location>
</feature>
<sequence>MKKAKHLQRFWAFLLAFVLVSTTIASDGMSIVAAEGETTTEQTVSDPKTAEQTSNKGGSAFTAETEQQGETPQVEEGSKTGGNTSGGSSESSTEESVVESESSTETGTSGESVSTEDIVTTEEGTEETSTEVTTEVTTETETETFTETEGAKAETFTFTFDISGKGSVTDEEGNNVGSTVTGETGSVYKFNVEAEGTDVSILVDGNEIGTSNGSYEVAFDADKKITVTFAETESEVKEEKYTITFQITGNGKVTDTEGTEINSLTGKVNEELRFKVEAENADSKVTIKMDDKELTAADGVYTVQGKSDTAVNVNIEEPEKEEIAYTLYVEHFLDTNRGRYHRVDAPVELTEADFKDGKIDVSKYEFKRTGMVLVSAETLTKEDFDKDGKGYAEIHYKVADGWKIVDNRPSYRTIYLGNLDEDNPDIVPEGDYFTLKVKFSFEDGSSVANDFTAKYLIDEDSSKNTYTISVPKQEGYYPTISDTDVTLSADGTSLNGSYSEKGSREITVVYKVKQLQYTVKHAFEKADGTEYTVDDSLTETFSGDYGELTEAKAVAVDGFTPEEIANEVLTQDGIVITIKYDRNTYWLTYDANGGTYVARESGKYEQVMTVKGNDATTRVGYTFDGWYLDKEFTKEVGRTIELKEDTVLYAKWEAKSVGYSIVYMAEDVNGPEGNHDKYVKTVPISAYSGNAKAGEEIVIPNYYLENNSLGEKHYHYSGYEKVIAAADGSSEVKVYYDLNVYTFVFNVNTYYGDSKVKGNIRIGGTDYNSSNVTIGGKTYNGSYGFQAKYGQDVSTLWPASQETTGTYTYGKRDYECYFVNWGDSIATKRLLIGDAEVPKKASEQVDGGYRIFNASWSGSDYTVVGHYLFEKIDSENYSGRDKYEEDKSYISEVHSGSLSQKEIEGYDKNSYYKYNSKGHYYFYYDRRYYNLEFYNESSRPIRSETVKYGYSLAEYNNYVPSKPSGKEDYTFGGWYSNSEFQGKPAELLNMTMPKANLALYAKWIAPEYDVNFISEGKTLHTDKVEKGNTVNPYTDPVRNGYSFIGWYESTSPDAKLFDFAKPITKNTNIYAHWKANTETTYIVRYLDKNTGNPVYPETAPISGKVGSNVVAKAINVDGYFVDAKSKSIVLSAEAENNVIIFNYYKIGSVEFQYVTKYVDDNNNVIYSSGNLTTKDNILTVAADAKKAPGYIITPTRITKNMTVGEVTEFVFNCTAKSYNITYVNVEGTTWNGAGTNPNPSTYKTTDADITLVNPSKPYFEFTGWTCSVEDTDGEPHDPMHTVISTGSYGDLVFTATWEEVFPTETITITAASDEKMYDGTPLTNNGYTYTQGILHPGDKLTAVVVGSQTDADKTGVNEVESYKVTRTTSDGTIDVTSKYNITTAPGELKVNKRSVIFTSGDGYKVYDGTALTNSNVVISGDGFADGEGVSFNVTGSQLVAGESENTFAYTLNEGTKAVNYDIHIQLGKLVVDPVSGEFKVVAGTSSRMYDGTPFSYNVYNLVEGTLVSGDKLVVTIEGQLTDVGDTENKITSVKVMNGTVDVTASYPKISTINGKLTVTPRTVILTSGSAEKEYDGTPLTNKNVTIGGDGFVGNEGMTFNVTGSQTDAGTSKNYFTYIWNEGTKKKNYEVTSKPGDLQVTKNTTPIHIKAGSDSKKYDGTELTCNTYSSSSLPVSGDKLVVMIEGRITNAGTVVNEIKSVKVMRGSQEVTENYSKITKENGELEVVARDIVMTSATDTKVYDGTPLTNDTITVTGDGFIEGEGATYQVTGSQTVAGSSKNTFTYSLNDGTLKINYNISTVEGDLTVTPSEESIVITAASDSKVYDGKPLTNSGYTYTGKLVGDDKLEVTVEGSRTDAGSEYNVITGYKVMRGSEDVTKSYKGIITVNGTLTIEQRKVTLTSADDSKEYDGTPLTNDTVTVSGEGFADGEGAAYNVTGSQTLLGSSPNTFSYALNAKTKPENYSITKKEGTLTVTENLTEIIIKASDAEKKYDGTPLSKNTYSKTGELAAGDTIEVMVSGSITDVGKTENVVTEVKIMRGSENVTDYYGNISRIDGILTVTERKVTFTSASDSKEYDGIPLINKNVTISGDGFADGEGVTFNVTGSQTEAGNSWNTFEVEWNKGTREGNYDIDKVEGLLEVTQNKTQIIVTAGSDTRKYDGTELVYNKYSCSQAPVDGDELVVMVAGSITDVGSVENRVTSVRVMRGSKDVTDSYGSIHTEDGLLTVTQRDVILTSASDSKEYDGTPLTNDLVTVSGDDFVKGEGAAYDVTGSQTFAGTSENTFTYALKDNTKADNYEVTTVFGNLEVTNKEAEKRIITITAASDTKPYDGTALTKASADVEDQLLADTDTLLFTVEGSQTIVGSSANKVQNVSIMNGTEDVTDYYTVITADGTLKVTGSITYNENGGSGNVPEDSNQYDYDADITLMGAGELYRDNAVFLGWSEAPTALVESQEAEAAANILGSTIRMGETNITVYAVWAIDENGPDGGPDDTPDYKEYPITYYGNGGSGSVTDTNIYPVDYDVTLLANGFSKDGNHFTGWGIDAQGSAVYQPGNTLSMVEGGLSVYAQWAANSAPTPENPDPNPNPNPTPDTTPSTTGVLGEALPPAQPEVGVLGEAAGPEVGVLGESKGPGTGDTAPIAGWSFLIMGAVLTLGITAKRRKKGEK</sequence>
<evidence type="ECO:0000313" key="6">
    <source>
        <dbReference type="EMBL" id="RGE72787.1"/>
    </source>
</evidence>
<feature type="compositionally biased region" description="Pro residues" evidence="2">
    <location>
        <begin position="2578"/>
        <end position="2592"/>
    </location>
</feature>
<protein>
    <recommendedName>
        <fullName evidence="5">Ig-like domain-containing protein</fullName>
    </recommendedName>
</protein>
<proteinExistence type="predicted"/>
<dbReference type="Pfam" id="PF09479">
    <property type="entry name" value="Flg_new"/>
    <property type="match status" value="5"/>
</dbReference>
<reference evidence="6 7" key="1">
    <citation type="submission" date="2018-08" db="EMBL/GenBank/DDBJ databases">
        <title>A genome reference for cultivated species of the human gut microbiota.</title>
        <authorList>
            <person name="Zou Y."/>
            <person name="Xue W."/>
            <person name="Luo G."/>
        </authorList>
    </citation>
    <scope>NUCLEOTIDE SEQUENCE [LARGE SCALE GENOMIC DNA]</scope>
    <source>
        <strain evidence="6 7">AF26-4BH</strain>
    </source>
</reference>
<keyword evidence="3" id="KW-0472">Membrane</keyword>
<evidence type="ECO:0000256" key="3">
    <source>
        <dbReference type="SAM" id="Phobius"/>
    </source>
</evidence>
<dbReference type="InterPro" id="IPR042229">
    <property type="entry name" value="Listeria/Bacterioides_rpt_sf"/>
</dbReference>
<evidence type="ECO:0000256" key="2">
    <source>
        <dbReference type="SAM" id="MobiDB-lite"/>
    </source>
</evidence>
<keyword evidence="4" id="KW-0732">Signal</keyword>
<dbReference type="GO" id="GO:0030313">
    <property type="term" value="C:cell envelope"/>
    <property type="evidence" value="ECO:0007669"/>
    <property type="project" value="UniProtKB-SubCell"/>
</dbReference>
<organism evidence="6 7">
    <name type="scientific">Eisenbergiella massiliensis</name>
    <dbReference type="NCBI Taxonomy" id="1720294"/>
    <lineage>
        <taxon>Bacteria</taxon>
        <taxon>Bacillati</taxon>
        <taxon>Bacillota</taxon>
        <taxon>Clostridia</taxon>
        <taxon>Lachnospirales</taxon>
        <taxon>Lachnospiraceae</taxon>
        <taxon>Eisenbergiella</taxon>
    </lineage>
</organism>
<feature type="chain" id="PRO_5038465490" description="Ig-like domain-containing protein" evidence="4">
    <location>
        <begin position="26"/>
        <end position="2666"/>
    </location>
</feature>
<feature type="domain" description="Ig-like" evidence="5">
    <location>
        <begin position="1188"/>
        <end position="1284"/>
    </location>
</feature>
<feature type="compositionally biased region" description="Low complexity" evidence="2">
    <location>
        <begin position="99"/>
        <end position="116"/>
    </location>
</feature>
<feature type="signal peptide" evidence="4">
    <location>
        <begin position="1"/>
        <end position="25"/>
    </location>
</feature>
<evidence type="ECO:0000313" key="7">
    <source>
        <dbReference type="Proteomes" id="UP000261166"/>
    </source>
</evidence>
<comment type="subcellular location">
    <subcellularLocation>
        <location evidence="1">Cell envelope</location>
    </subcellularLocation>
</comment>
<feature type="transmembrane region" description="Helical" evidence="3">
    <location>
        <begin position="2640"/>
        <end position="2658"/>
    </location>
</feature>
<evidence type="ECO:0000256" key="4">
    <source>
        <dbReference type="SAM" id="SignalP"/>
    </source>
</evidence>
<dbReference type="InterPro" id="IPR013378">
    <property type="entry name" value="InlB-like_B-rpt"/>
</dbReference>
<feature type="compositionally biased region" description="Acidic residues" evidence="2">
    <location>
        <begin position="119"/>
        <end position="129"/>
    </location>
</feature>
<evidence type="ECO:0000256" key="1">
    <source>
        <dbReference type="ARBA" id="ARBA00004196"/>
    </source>
</evidence>
<dbReference type="OrthoDB" id="9802773at2"/>
<feature type="region of interest" description="Disordered" evidence="2">
    <location>
        <begin position="2573"/>
        <end position="2607"/>
    </location>
</feature>
<comment type="caution">
    <text evidence="6">The sequence shown here is derived from an EMBL/GenBank/DDBJ whole genome shotgun (WGS) entry which is preliminary data.</text>
</comment>
<name>A0A3E3J0D6_9FIRM</name>
<keyword evidence="3" id="KW-0812">Transmembrane</keyword>
<evidence type="ECO:0000259" key="5">
    <source>
        <dbReference type="PROSITE" id="PS50835"/>
    </source>
</evidence>
<feature type="compositionally biased region" description="Polar residues" evidence="2">
    <location>
        <begin position="37"/>
        <end position="71"/>
    </location>
</feature>
<dbReference type="NCBIfam" id="TIGR02543">
    <property type="entry name" value="List_Bact_rpt"/>
    <property type="match status" value="3"/>
</dbReference>
<feature type="region of interest" description="Disordered" evidence="2">
    <location>
        <begin position="163"/>
        <end position="182"/>
    </location>
</feature>
<dbReference type="PROSITE" id="PS50835">
    <property type="entry name" value="IG_LIKE"/>
    <property type="match status" value="1"/>
</dbReference>
<dbReference type="EMBL" id="QVLU01000005">
    <property type="protein sequence ID" value="RGE72787.1"/>
    <property type="molecule type" value="Genomic_DNA"/>
</dbReference>
<keyword evidence="3" id="KW-1133">Transmembrane helix</keyword>
<dbReference type="Proteomes" id="UP000261166">
    <property type="component" value="Unassembled WGS sequence"/>
</dbReference>